<dbReference type="Gramene" id="ONK57032">
    <property type="protein sequence ID" value="ONK57032"/>
    <property type="gene ID" value="A4U43_C10F15870"/>
</dbReference>
<dbReference type="AlphaFoldDB" id="A0A5P1E313"/>
<protein>
    <submittedName>
        <fullName evidence="1">Uncharacterized protein</fullName>
    </submittedName>
</protein>
<sequence length="111" mass="12654">MRLARVTFISRWYVCEIDEVLCGASMKLSTLIKKALSCSSPAKTGVEQSVLYVLINYDGSIAYITSIEGTPYKKLNECRLHEDSNSVSSHVNGEDKCYHDRKLQKLKWIYN</sequence>
<dbReference type="EMBL" id="CM007390">
    <property type="protein sequence ID" value="ONK57032.1"/>
    <property type="molecule type" value="Genomic_DNA"/>
</dbReference>
<reference evidence="2" key="1">
    <citation type="journal article" date="2017" name="Nat. Commun.">
        <title>The asparagus genome sheds light on the origin and evolution of a young Y chromosome.</title>
        <authorList>
            <person name="Harkess A."/>
            <person name="Zhou J."/>
            <person name="Xu C."/>
            <person name="Bowers J.E."/>
            <person name="Van der Hulst R."/>
            <person name="Ayyampalayam S."/>
            <person name="Mercati F."/>
            <person name="Riccardi P."/>
            <person name="McKain M.R."/>
            <person name="Kakrana A."/>
            <person name="Tang H."/>
            <person name="Ray J."/>
            <person name="Groenendijk J."/>
            <person name="Arikit S."/>
            <person name="Mathioni S.M."/>
            <person name="Nakano M."/>
            <person name="Shan H."/>
            <person name="Telgmann-Rauber A."/>
            <person name="Kanno A."/>
            <person name="Yue Z."/>
            <person name="Chen H."/>
            <person name="Li W."/>
            <person name="Chen Y."/>
            <person name="Xu X."/>
            <person name="Zhang Y."/>
            <person name="Luo S."/>
            <person name="Chen H."/>
            <person name="Gao J."/>
            <person name="Mao Z."/>
            <person name="Pires J.C."/>
            <person name="Luo M."/>
            <person name="Kudrna D."/>
            <person name="Wing R.A."/>
            <person name="Meyers B.C."/>
            <person name="Yi K."/>
            <person name="Kong H."/>
            <person name="Lavrijsen P."/>
            <person name="Sunseri F."/>
            <person name="Falavigna A."/>
            <person name="Ye Y."/>
            <person name="Leebens-Mack J.H."/>
            <person name="Chen G."/>
        </authorList>
    </citation>
    <scope>NUCLEOTIDE SEQUENCE [LARGE SCALE GENOMIC DNA]</scope>
    <source>
        <strain evidence="2">cv. DH0086</strain>
    </source>
</reference>
<accession>A0A5P1E313</accession>
<organism evidence="1 2">
    <name type="scientific">Asparagus officinalis</name>
    <name type="common">Garden asparagus</name>
    <dbReference type="NCBI Taxonomy" id="4686"/>
    <lineage>
        <taxon>Eukaryota</taxon>
        <taxon>Viridiplantae</taxon>
        <taxon>Streptophyta</taxon>
        <taxon>Embryophyta</taxon>
        <taxon>Tracheophyta</taxon>
        <taxon>Spermatophyta</taxon>
        <taxon>Magnoliopsida</taxon>
        <taxon>Liliopsida</taxon>
        <taxon>Asparagales</taxon>
        <taxon>Asparagaceae</taxon>
        <taxon>Asparagoideae</taxon>
        <taxon>Asparagus</taxon>
    </lineage>
</organism>
<proteinExistence type="predicted"/>
<name>A0A5P1E313_ASPOF</name>
<evidence type="ECO:0000313" key="2">
    <source>
        <dbReference type="Proteomes" id="UP000243459"/>
    </source>
</evidence>
<gene>
    <name evidence="1" type="ORF">A4U43_C10F15870</name>
</gene>
<dbReference type="Proteomes" id="UP000243459">
    <property type="component" value="Chromosome 10"/>
</dbReference>
<keyword evidence="2" id="KW-1185">Reference proteome</keyword>
<evidence type="ECO:0000313" key="1">
    <source>
        <dbReference type="EMBL" id="ONK57032.1"/>
    </source>
</evidence>